<dbReference type="AlphaFoldDB" id="A0A1V8YX45"/>
<dbReference type="RefSeq" id="WP_081183531.1">
    <property type="nucleotide sequence ID" value="NZ_MJEA01000005.1"/>
</dbReference>
<evidence type="ECO:0000313" key="2">
    <source>
        <dbReference type="Proteomes" id="UP000192477"/>
    </source>
</evidence>
<dbReference type="Proteomes" id="UP000192477">
    <property type="component" value="Unassembled WGS sequence"/>
</dbReference>
<comment type="caution">
    <text evidence="1">The sequence shown here is derived from an EMBL/GenBank/DDBJ whole genome shotgun (WGS) entry which is preliminary data.</text>
</comment>
<organism evidence="1 2">
    <name type="scientific">Enterococcus villorum</name>
    <dbReference type="NCBI Taxonomy" id="112904"/>
    <lineage>
        <taxon>Bacteria</taxon>
        <taxon>Bacillati</taxon>
        <taxon>Bacillota</taxon>
        <taxon>Bacilli</taxon>
        <taxon>Lactobacillales</taxon>
        <taxon>Enterococcaceae</taxon>
        <taxon>Enterococcus</taxon>
    </lineage>
</organism>
<gene>
    <name evidence="1" type="ORF">BH747_06705</name>
</gene>
<reference evidence="1 2" key="1">
    <citation type="journal article" date="2017" name="BMC Microbiol.">
        <title>Comparative genomics of Enterococcus spp. isolated from bovine feces.</title>
        <authorList>
            <person name="Beukers A.G."/>
            <person name="Zaheer R."/>
            <person name="Goji N."/>
            <person name="Amoako K.K."/>
            <person name="Chaves A.V."/>
            <person name="Ward M.P."/>
            <person name="McAllister T.A."/>
        </authorList>
    </citation>
    <scope>NUCLEOTIDE SEQUENCE [LARGE SCALE GENOMIC DNA]</scope>
    <source>
        <strain evidence="1 2">F1129D 143</strain>
    </source>
</reference>
<dbReference type="NCBIfam" id="NF041508">
    <property type="entry name" value="BacL2"/>
    <property type="match status" value="1"/>
</dbReference>
<sequence length="220" mass="26392">MDFWTERISEVKVYVENQNEEDLETILLNFIPYLKKMAEYSHYLAKNAGIHIPFEDFYSAYLFSSWQAIEDSRKADQADLNFKNIFLYRLFIAEKNVWRLYKKKSGKTTDKNGVTYASGRWQTIDEFNHLFNPTFLDEGTLIIKDILTKYQRIAPDDAQFFSLIIEGYSCAEAVSYLFFEEYNARMRKKIERMKRKFKIYLESENFFLFPVTNDEKLRHI</sequence>
<protein>
    <submittedName>
        <fullName evidence="1">Uncharacterized protein</fullName>
    </submittedName>
</protein>
<dbReference type="STRING" id="112904.BH747_06705"/>
<accession>A0A1V8YX45</accession>
<evidence type="ECO:0000313" key="1">
    <source>
        <dbReference type="EMBL" id="OQO70385.1"/>
    </source>
</evidence>
<proteinExistence type="predicted"/>
<dbReference type="OrthoDB" id="2194330at2"/>
<name>A0A1V8YX45_9ENTE</name>
<dbReference type="EMBL" id="MJEA01000005">
    <property type="protein sequence ID" value="OQO70385.1"/>
    <property type="molecule type" value="Genomic_DNA"/>
</dbReference>